<dbReference type="OrthoDB" id="185373at2759"/>
<gene>
    <name evidence="4" type="ORF">CFOL_v3_10624</name>
</gene>
<dbReference type="PANTHER" id="PTHR47447">
    <property type="entry name" value="OS03G0856100 PROTEIN"/>
    <property type="match status" value="1"/>
</dbReference>
<feature type="repeat" description="PPR" evidence="3">
    <location>
        <begin position="353"/>
        <end position="387"/>
    </location>
</feature>
<evidence type="ECO:0000313" key="5">
    <source>
        <dbReference type="Proteomes" id="UP000187406"/>
    </source>
</evidence>
<evidence type="ECO:0000256" key="2">
    <source>
        <dbReference type="ARBA" id="ARBA00022737"/>
    </source>
</evidence>
<keyword evidence="5" id="KW-1185">Reference proteome</keyword>
<proteinExistence type="inferred from homology"/>
<dbReference type="EMBL" id="BDDD01000523">
    <property type="protein sequence ID" value="GAV67115.1"/>
    <property type="molecule type" value="Genomic_DNA"/>
</dbReference>
<reference evidence="5" key="1">
    <citation type="submission" date="2016-04" db="EMBL/GenBank/DDBJ databases">
        <title>Cephalotus genome sequencing.</title>
        <authorList>
            <person name="Fukushima K."/>
            <person name="Hasebe M."/>
            <person name="Fang X."/>
        </authorList>
    </citation>
    <scope>NUCLEOTIDE SEQUENCE [LARGE SCALE GENOMIC DNA]</scope>
    <source>
        <strain evidence="5">cv. St1</strain>
    </source>
</reference>
<sequence>MLNKRIITSQQLKPHSHSLHLYYSSSSPPSNQQAPPTASLISTVVSILTNHRSKSRWTHIHSLFSSSGFTPTEFSQVTLHLKNNPHLALSFFHFSTRKSLCNHNLLSYSTLIHVLSRHRLVTHARDLIRVAIRTPELQCSNKDANFVKPLKVFESLAKTYKICGSAPFVFDLLILECLEAKKLDGSLEIARLLRSRGISPRVSTCNALVSEVSRCRGACVGYGVYRQLFGLDCEIDGDVKWVVRVRPNVHTFNTLIVHFYGDGLLEKVEEIWEEMMALNCVANVYSYCVLMAVFCDQGMMREAERLWEEMKLNGLEYDVVAYNTIIGGFCKIGEVKRAEEFFREMGLSGLESNYVTYEHIVKGYCHVGDVNSAILVFKDLCRKGFRAEALTMDVLIGGLCDKRRVAEALEITRFSMRYFGFCPTRKSYEFLTKGLCGEGKMEEALKLQAEMVGQGFEPNLEIYEAFVDGYLKEGNEEMAAKLRKEMFEVQKQQEEQ</sequence>
<feature type="repeat" description="PPR" evidence="3">
    <location>
        <begin position="424"/>
        <end position="458"/>
    </location>
</feature>
<feature type="repeat" description="PPR" evidence="3">
    <location>
        <begin position="318"/>
        <end position="352"/>
    </location>
</feature>
<dbReference type="InterPro" id="IPR011990">
    <property type="entry name" value="TPR-like_helical_dom_sf"/>
</dbReference>
<dbReference type="Pfam" id="PF01535">
    <property type="entry name" value="PPR"/>
    <property type="match status" value="3"/>
</dbReference>
<dbReference type="Gene3D" id="1.25.40.10">
    <property type="entry name" value="Tetratricopeptide repeat domain"/>
    <property type="match status" value="3"/>
</dbReference>
<dbReference type="InParanoid" id="A0A1Q3BGP9"/>
<dbReference type="PANTHER" id="PTHR47447:SF17">
    <property type="entry name" value="OS12G0638900 PROTEIN"/>
    <property type="match status" value="1"/>
</dbReference>
<dbReference type="InterPro" id="IPR002885">
    <property type="entry name" value="PPR_rpt"/>
</dbReference>
<keyword evidence="2" id="KW-0677">Repeat</keyword>
<dbReference type="Pfam" id="PF13041">
    <property type="entry name" value="PPR_2"/>
    <property type="match status" value="2"/>
</dbReference>
<evidence type="ECO:0000256" key="1">
    <source>
        <dbReference type="ARBA" id="ARBA00007626"/>
    </source>
</evidence>
<name>A0A1Q3BGP9_CEPFO</name>
<protein>
    <submittedName>
        <fullName evidence="4">PPR domain-containing protein/PPR_1 domain-containing protein/PPR_2 domain-containing protein</fullName>
    </submittedName>
</protein>
<feature type="repeat" description="PPR" evidence="3">
    <location>
        <begin position="283"/>
        <end position="317"/>
    </location>
</feature>
<dbReference type="NCBIfam" id="TIGR00756">
    <property type="entry name" value="PPR"/>
    <property type="match status" value="5"/>
</dbReference>
<organism evidence="4 5">
    <name type="scientific">Cephalotus follicularis</name>
    <name type="common">Albany pitcher plant</name>
    <dbReference type="NCBI Taxonomy" id="3775"/>
    <lineage>
        <taxon>Eukaryota</taxon>
        <taxon>Viridiplantae</taxon>
        <taxon>Streptophyta</taxon>
        <taxon>Embryophyta</taxon>
        <taxon>Tracheophyta</taxon>
        <taxon>Spermatophyta</taxon>
        <taxon>Magnoliopsida</taxon>
        <taxon>eudicotyledons</taxon>
        <taxon>Gunneridae</taxon>
        <taxon>Pentapetalae</taxon>
        <taxon>rosids</taxon>
        <taxon>fabids</taxon>
        <taxon>Oxalidales</taxon>
        <taxon>Cephalotaceae</taxon>
        <taxon>Cephalotus</taxon>
    </lineage>
</organism>
<dbReference type="Proteomes" id="UP000187406">
    <property type="component" value="Unassembled WGS sequence"/>
</dbReference>
<dbReference type="AlphaFoldDB" id="A0A1Q3BGP9"/>
<dbReference type="FunCoup" id="A0A1Q3BGP9">
    <property type="interactions" value="564"/>
</dbReference>
<feature type="repeat" description="PPR" evidence="3">
    <location>
        <begin position="248"/>
        <end position="282"/>
    </location>
</feature>
<evidence type="ECO:0000313" key="4">
    <source>
        <dbReference type="EMBL" id="GAV67115.1"/>
    </source>
</evidence>
<comment type="similarity">
    <text evidence="1">Belongs to the PPR family. P subfamily.</text>
</comment>
<dbReference type="PROSITE" id="PS51375">
    <property type="entry name" value="PPR"/>
    <property type="match status" value="5"/>
</dbReference>
<accession>A0A1Q3BGP9</accession>
<comment type="caution">
    <text evidence="4">The sequence shown here is derived from an EMBL/GenBank/DDBJ whole genome shotgun (WGS) entry which is preliminary data.</text>
</comment>
<evidence type="ECO:0000256" key="3">
    <source>
        <dbReference type="PROSITE-ProRule" id="PRU00708"/>
    </source>
</evidence>